<evidence type="ECO:0000256" key="1">
    <source>
        <dbReference type="SAM" id="MobiDB-lite"/>
    </source>
</evidence>
<gene>
    <name evidence="2" type="ORF">PHACADRAFT_196853</name>
</gene>
<feature type="region of interest" description="Disordered" evidence="1">
    <location>
        <begin position="1"/>
        <end position="33"/>
    </location>
</feature>
<organism evidence="2 3">
    <name type="scientific">Phanerochaete carnosa (strain HHB-10118-sp)</name>
    <name type="common">White-rot fungus</name>
    <name type="synonym">Peniophora carnosa</name>
    <dbReference type="NCBI Taxonomy" id="650164"/>
    <lineage>
        <taxon>Eukaryota</taxon>
        <taxon>Fungi</taxon>
        <taxon>Dikarya</taxon>
        <taxon>Basidiomycota</taxon>
        <taxon>Agaricomycotina</taxon>
        <taxon>Agaricomycetes</taxon>
        <taxon>Polyporales</taxon>
        <taxon>Phanerochaetaceae</taxon>
        <taxon>Phanerochaete</taxon>
    </lineage>
</organism>
<evidence type="ECO:0000313" key="3">
    <source>
        <dbReference type="Proteomes" id="UP000008370"/>
    </source>
</evidence>
<dbReference type="EMBL" id="JH930473">
    <property type="protein sequence ID" value="EKM54425.1"/>
    <property type="molecule type" value="Genomic_DNA"/>
</dbReference>
<dbReference type="HOGENOM" id="CLU_2831993_0_0_1"/>
<dbReference type="RefSeq" id="XP_007397117.1">
    <property type="nucleotide sequence ID" value="XM_007397055.1"/>
</dbReference>
<keyword evidence="3" id="KW-1185">Reference proteome</keyword>
<protein>
    <submittedName>
        <fullName evidence="2">Uncharacterized protein</fullName>
    </submittedName>
</protein>
<dbReference type="Proteomes" id="UP000008370">
    <property type="component" value="Unassembled WGS sequence"/>
</dbReference>
<sequence length="66" mass="6792">MSKADSGSVVPATQQTGKDAKKNQVLEASRSPGTLLPRSILIAAGRYGPVRQEDPGTAVAVEAGTR</sequence>
<reference evidence="2 3" key="1">
    <citation type="journal article" date="2012" name="BMC Genomics">
        <title>Comparative genomics of the white-rot fungi, Phanerochaete carnosa and P. chrysosporium, to elucidate the genetic basis of the distinct wood types they colonize.</title>
        <authorList>
            <person name="Suzuki H."/>
            <person name="MacDonald J."/>
            <person name="Syed K."/>
            <person name="Salamov A."/>
            <person name="Hori C."/>
            <person name="Aerts A."/>
            <person name="Henrissat B."/>
            <person name="Wiebenga A."/>
            <person name="vanKuyk P.A."/>
            <person name="Barry K."/>
            <person name="Lindquist E."/>
            <person name="LaButti K."/>
            <person name="Lapidus A."/>
            <person name="Lucas S."/>
            <person name="Coutinho P."/>
            <person name="Gong Y."/>
            <person name="Samejima M."/>
            <person name="Mahadevan R."/>
            <person name="Abou-Zaid M."/>
            <person name="de Vries R.P."/>
            <person name="Igarashi K."/>
            <person name="Yadav J.S."/>
            <person name="Grigoriev I.V."/>
            <person name="Master E.R."/>
        </authorList>
    </citation>
    <scope>NUCLEOTIDE SEQUENCE [LARGE SCALE GENOMIC DNA]</scope>
    <source>
        <strain evidence="2 3">HHB-10118-sp</strain>
    </source>
</reference>
<dbReference type="InParanoid" id="K5W5L3"/>
<name>K5W5L3_PHACS</name>
<dbReference type="KEGG" id="pco:PHACADRAFT_196853"/>
<evidence type="ECO:0000313" key="2">
    <source>
        <dbReference type="EMBL" id="EKM54425.1"/>
    </source>
</evidence>
<accession>K5W5L3</accession>
<proteinExistence type="predicted"/>
<dbReference type="AlphaFoldDB" id="K5W5L3"/>
<dbReference type="GeneID" id="18911177"/>